<accession>A0A515EK22</accession>
<dbReference type="RefSeq" id="WP_142808472.1">
    <property type="nucleotide sequence ID" value="NZ_CP036282.1"/>
</dbReference>
<reference evidence="3" key="2">
    <citation type="journal article" date="2020" name="Int. J. Syst. Evol. Microbiol.">
        <title>Genomic insights into a novel species Rhodoferax aquaticus sp. nov., isolated from freshwater.</title>
        <authorList>
            <person name="Li T."/>
            <person name="Zhuo Y."/>
            <person name="Jin C.Z."/>
            <person name="Wu X."/>
            <person name="Ko S.R."/>
            <person name="Jin F.J."/>
            <person name="Ahn C.Y."/>
            <person name="Oh H.M."/>
            <person name="Lee H.G."/>
            <person name="Jin L."/>
        </authorList>
    </citation>
    <scope>NUCLEOTIDE SEQUENCE [LARGE SCALE GENOMIC DNA]</scope>
    <source>
        <strain evidence="3">Gr-4</strain>
    </source>
</reference>
<proteinExistence type="predicted"/>
<keyword evidence="3" id="KW-1185">Reference proteome</keyword>
<evidence type="ECO:0000313" key="3">
    <source>
        <dbReference type="Proteomes" id="UP000317365"/>
    </source>
</evidence>
<protein>
    <submittedName>
        <fullName evidence="2">3-phosphoshikimate 1-carboxyvinyltransferase</fullName>
    </submittedName>
</protein>
<keyword evidence="1" id="KW-0472">Membrane</keyword>
<keyword evidence="1" id="KW-0812">Transmembrane</keyword>
<evidence type="ECO:0000313" key="2">
    <source>
        <dbReference type="EMBL" id="QDL53011.1"/>
    </source>
</evidence>
<reference evidence="3" key="1">
    <citation type="submission" date="2019-02" db="EMBL/GenBank/DDBJ databases">
        <title>Complete genome sequence of Rhodoferax sp. Gr-4.</title>
        <authorList>
            <person name="Jin L."/>
        </authorList>
    </citation>
    <scope>NUCLEOTIDE SEQUENCE [LARGE SCALE GENOMIC DNA]</scope>
    <source>
        <strain evidence="3">Gr-4</strain>
    </source>
</reference>
<keyword evidence="1" id="KW-1133">Transmembrane helix</keyword>
<name>A0A515EK22_9BURK</name>
<gene>
    <name evidence="2" type="ORF">EXZ61_01865</name>
</gene>
<feature type="transmembrane region" description="Helical" evidence="1">
    <location>
        <begin position="85"/>
        <end position="106"/>
    </location>
</feature>
<dbReference type="KEGG" id="rhg:EXZ61_01865"/>
<dbReference type="Proteomes" id="UP000317365">
    <property type="component" value="Chromosome"/>
</dbReference>
<sequence>MNIPSIQTDPVITKLLDKVPADMRGSFSDAQLLALKVALGGRAWGAHAVDARWTLKWWRWQYYFVFLAGRNKRVLSLRERKLQRLSMAIVLAVFLLVSTAVGLLVLYLVKSALGIDLIPGFSLGVWGWFQSEFLR</sequence>
<dbReference type="AlphaFoldDB" id="A0A515EK22"/>
<evidence type="ECO:0000256" key="1">
    <source>
        <dbReference type="SAM" id="Phobius"/>
    </source>
</evidence>
<dbReference type="EMBL" id="CP036282">
    <property type="protein sequence ID" value="QDL53011.1"/>
    <property type="molecule type" value="Genomic_DNA"/>
</dbReference>
<organism evidence="2 3">
    <name type="scientific">Rhodoferax aquaticus</name>
    <dbReference type="NCBI Taxonomy" id="2527691"/>
    <lineage>
        <taxon>Bacteria</taxon>
        <taxon>Pseudomonadati</taxon>
        <taxon>Pseudomonadota</taxon>
        <taxon>Betaproteobacteria</taxon>
        <taxon>Burkholderiales</taxon>
        <taxon>Comamonadaceae</taxon>
        <taxon>Rhodoferax</taxon>
    </lineage>
</organism>